<keyword evidence="5" id="KW-0808">Transferase</keyword>
<dbReference type="Gene3D" id="3.40.50.2020">
    <property type="match status" value="2"/>
</dbReference>
<dbReference type="GO" id="GO:0002189">
    <property type="term" value="C:ribose phosphate diphosphokinase complex"/>
    <property type="evidence" value="ECO:0007669"/>
    <property type="project" value="TreeGrafter"/>
</dbReference>
<comment type="similarity">
    <text evidence="2">Belongs to the ribose-phosphate pyrophosphokinase family.</text>
</comment>
<keyword evidence="1 2" id="KW-0545">Nucleotide biosynthesis</keyword>
<dbReference type="NCBIfam" id="TIGR01251">
    <property type="entry name" value="ribP_PPkin"/>
    <property type="match status" value="1"/>
</dbReference>
<dbReference type="STRING" id="1122252.SAMN05660443_0592"/>
<dbReference type="Pfam" id="PF00156">
    <property type="entry name" value="Pribosyltran"/>
    <property type="match status" value="1"/>
</dbReference>
<dbReference type="NCBIfam" id="NF005537">
    <property type="entry name" value="PRK07199.1"/>
    <property type="match status" value="1"/>
</dbReference>
<sequence length="307" mass="33925">MNKPPIIFNLDLFFESAEDTPSTIADNLIEELGAVTGHLDYRHFPDGESYLRVESEVNGQDCLLVCSLHDPNPKFLPLIFTAEVLRELGAKRIALVAPYLSYMRQDKRFKSGECITSRHFASLVSRSFDFLVTVDPHLHRYQSLDEIYGLKSLVLQSAPSVAQWITQQVYKPLLLGPDSESEQWVAEVARLADAPFEVLEKVRSGDLDVEVSVPHVDQYLDHTPVLVDDIISSGRTLLNTLEHLNKAGMQPAVCIGTHGLFGANAWELLKAGPTQKVVTSNSVPHPSNAIDLAPALAEGLKTWLTGS</sequence>
<dbReference type="Proteomes" id="UP000199058">
    <property type="component" value="Unassembled WGS sequence"/>
</dbReference>
<dbReference type="PANTHER" id="PTHR10210">
    <property type="entry name" value="RIBOSE-PHOSPHATE DIPHOSPHOKINASE FAMILY MEMBER"/>
    <property type="match status" value="1"/>
</dbReference>
<dbReference type="FunFam" id="3.40.50.2020:FF:000014">
    <property type="entry name" value="Ribose-phosphate pyrophosphokinase 1"/>
    <property type="match status" value="1"/>
</dbReference>
<dbReference type="InterPro" id="IPR005946">
    <property type="entry name" value="Rib-P_diPkinase"/>
</dbReference>
<dbReference type="SUPFAM" id="SSF53271">
    <property type="entry name" value="PRTase-like"/>
    <property type="match status" value="2"/>
</dbReference>
<dbReference type="Pfam" id="PF13793">
    <property type="entry name" value="Pribosyltran_N"/>
    <property type="match status" value="1"/>
</dbReference>
<dbReference type="AlphaFoldDB" id="A0A1I1EHT9"/>
<dbReference type="GO" id="GO:0004749">
    <property type="term" value="F:ribose phosphate diphosphokinase activity"/>
    <property type="evidence" value="ECO:0007669"/>
    <property type="project" value="TreeGrafter"/>
</dbReference>
<feature type="domain" description="Ribose-phosphate pyrophosphokinase N-terminal" evidence="4">
    <location>
        <begin position="23"/>
        <end position="125"/>
    </location>
</feature>
<dbReference type="InterPro" id="IPR029099">
    <property type="entry name" value="Pribosyltran_N"/>
</dbReference>
<protein>
    <submittedName>
        <fullName evidence="5">Ribose-phosphate pyrophosphokinase</fullName>
    </submittedName>
</protein>
<dbReference type="RefSeq" id="WP_091958894.1">
    <property type="nucleotide sequence ID" value="NZ_FOLH01000001.1"/>
</dbReference>
<dbReference type="EMBL" id="FOLH01000001">
    <property type="protein sequence ID" value="SFB86182.1"/>
    <property type="molecule type" value="Genomic_DNA"/>
</dbReference>
<dbReference type="GO" id="GO:0005737">
    <property type="term" value="C:cytoplasm"/>
    <property type="evidence" value="ECO:0007669"/>
    <property type="project" value="TreeGrafter"/>
</dbReference>
<proteinExistence type="inferred from homology"/>
<evidence type="ECO:0000259" key="4">
    <source>
        <dbReference type="Pfam" id="PF13793"/>
    </source>
</evidence>
<evidence type="ECO:0000256" key="1">
    <source>
        <dbReference type="ARBA" id="ARBA00022727"/>
    </source>
</evidence>
<dbReference type="OrthoDB" id="324294at2"/>
<dbReference type="GO" id="GO:0006015">
    <property type="term" value="P:5-phosphoribose 1-diphosphate biosynthetic process"/>
    <property type="evidence" value="ECO:0007669"/>
    <property type="project" value="TreeGrafter"/>
</dbReference>
<dbReference type="InterPro" id="IPR000836">
    <property type="entry name" value="PRTase_dom"/>
</dbReference>
<dbReference type="InterPro" id="IPR029057">
    <property type="entry name" value="PRTase-like"/>
</dbReference>
<feature type="domain" description="Phosphoribosyltransferase" evidence="3">
    <location>
        <begin position="162"/>
        <end position="270"/>
    </location>
</feature>
<evidence type="ECO:0000313" key="6">
    <source>
        <dbReference type="Proteomes" id="UP000199058"/>
    </source>
</evidence>
<organism evidence="5 6">
    <name type="scientific">Marinospirillum celere</name>
    <dbReference type="NCBI Taxonomy" id="1122252"/>
    <lineage>
        <taxon>Bacteria</taxon>
        <taxon>Pseudomonadati</taxon>
        <taxon>Pseudomonadota</taxon>
        <taxon>Gammaproteobacteria</taxon>
        <taxon>Oceanospirillales</taxon>
        <taxon>Oceanospirillaceae</taxon>
        <taxon>Marinospirillum</taxon>
    </lineage>
</organism>
<dbReference type="GO" id="GO:0000287">
    <property type="term" value="F:magnesium ion binding"/>
    <property type="evidence" value="ECO:0007669"/>
    <property type="project" value="InterPro"/>
</dbReference>
<name>A0A1I1EHT9_9GAMM</name>
<dbReference type="PANTHER" id="PTHR10210:SF41">
    <property type="entry name" value="RIBOSE-PHOSPHATE PYROPHOSPHOKINASE 1, CHLOROPLASTIC"/>
    <property type="match status" value="1"/>
</dbReference>
<keyword evidence="6" id="KW-1185">Reference proteome</keyword>
<reference evidence="5 6" key="1">
    <citation type="submission" date="2016-10" db="EMBL/GenBank/DDBJ databases">
        <authorList>
            <person name="de Groot N.N."/>
        </authorList>
    </citation>
    <scope>NUCLEOTIDE SEQUENCE [LARGE SCALE GENOMIC DNA]</scope>
    <source>
        <strain evidence="5 6">DSM 18438</strain>
    </source>
</reference>
<dbReference type="CDD" id="cd06223">
    <property type="entry name" value="PRTases_typeI"/>
    <property type="match status" value="1"/>
</dbReference>
<dbReference type="GO" id="GO:0006164">
    <property type="term" value="P:purine nucleotide biosynthetic process"/>
    <property type="evidence" value="ECO:0007669"/>
    <property type="project" value="TreeGrafter"/>
</dbReference>
<evidence type="ECO:0000313" key="5">
    <source>
        <dbReference type="EMBL" id="SFB86182.1"/>
    </source>
</evidence>
<evidence type="ECO:0000259" key="3">
    <source>
        <dbReference type="Pfam" id="PF00156"/>
    </source>
</evidence>
<dbReference type="GO" id="GO:0016301">
    <property type="term" value="F:kinase activity"/>
    <property type="evidence" value="ECO:0007669"/>
    <property type="project" value="UniProtKB-KW"/>
</dbReference>
<evidence type="ECO:0000256" key="2">
    <source>
        <dbReference type="RuleBase" id="RU004324"/>
    </source>
</evidence>
<gene>
    <name evidence="5" type="ORF">SAMN05660443_0592</name>
</gene>
<keyword evidence="5" id="KW-0418">Kinase</keyword>
<dbReference type="SMART" id="SM01400">
    <property type="entry name" value="Pribosyltran_N"/>
    <property type="match status" value="1"/>
</dbReference>
<accession>A0A1I1EHT9</accession>